<organism evidence="2 3">
    <name type="scientific">Paratrimastix pyriformis</name>
    <dbReference type="NCBI Taxonomy" id="342808"/>
    <lineage>
        <taxon>Eukaryota</taxon>
        <taxon>Metamonada</taxon>
        <taxon>Preaxostyla</taxon>
        <taxon>Paratrimastigidae</taxon>
        <taxon>Paratrimastix</taxon>
    </lineage>
</organism>
<reference evidence="2" key="1">
    <citation type="journal article" date="2022" name="bioRxiv">
        <title>Genomics of Preaxostyla Flagellates Illuminates Evolutionary Transitions and the Path Towards Mitochondrial Loss.</title>
        <authorList>
            <person name="Novak L.V.F."/>
            <person name="Treitli S.C."/>
            <person name="Pyrih J."/>
            <person name="Halakuc P."/>
            <person name="Pipaliya S.V."/>
            <person name="Vacek V."/>
            <person name="Brzon O."/>
            <person name="Soukal P."/>
            <person name="Eme L."/>
            <person name="Dacks J.B."/>
            <person name="Karnkowska A."/>
            <person name="Elias M."/>
            <person name="Hampl V."/>
        </authorList>
    </citation>
    <scope>NUCLEOTIDE SEQUENCE</scope>
    <source>
        <strain evidence="2">RCP-MX</strain>
    </source>
</reference>
<proteinExistence type="predicted"/>
<evidence type="ECO:0000313" key="2">
    <source>
        <dbReference type="EMBL" id="KAJ4457497.1"/>
    </source>
</evidence>
<feature type="compositionally biased region" description="Polar residues" evidence="1">
    <location>
        <begin position="1"/>
        <end position="20"/>
    </location>
</feature>
<accession>A0ABQ8UDY2</accession>
<feature type="region of interest" description="Disordered" evidence="1">
    <location>
        <begin position="1"/>
        <end position="31"/>
    </location>
</feature>
<evidence type="ECO:0000256" key="1">
    <source>
        <dbReference type="SAM" id="MobiDB-lite"/>
    </source>
</evidence>
<dbReference type="SUPFAM" id="SSF47954">
    <property type="entry name" value="Cyclin-like"/>
    <property type="match status" value="1"/>
</dbReference>
<gene>
    <name evidence="2" type="ORF">PAPYR_6970</name>
</gene>
<dbReference type="PANTHER" id="PTHR15615:SF108">
    <property type="entry name" value="PROTEIN CNPPD1"/>
    <property type="match status" value="1"/>
</dbReference>
<dbReference type="Proteomes" id="UP001141327">
    <property type="component" value="Unassembled WGS sequence"/>
</dbReference>
<evidence type="ECO:0000313" key="3">
    <source>
        <dbReference type="Proteomes" id="UP001141327"/>
    </source>
</evidence>
<dbReference type="InterPro" id="IPR013922">
    <property type="entry name" value="Cyclin_PHO80-like"/>
</dbReference>
<dbReference type="EMBL" id="JAPMOS010000045">
    <property type="protein sequence ID" value="KAJ4457497.1"/>
    <property type="molecule type" value="Genomic_DNA"/>
</dbReference>
<dbReference type="Gene3D" id="1.10.472.10">
    <property type="entry name" value="Cyclin-like"/>
    <property type="match status" value="1"/>
</dbReference>
<dbReference type="InterPro" id="IPR036915">
    <property type="entry name" value="Cyclin-like_sf"/>
</dbReference>
<sequence length="254" mass="28307">MASTMSSTRSQTVLASSRASKTMPAKPSPDNCSAISLLKSRVASSRITVSPSPASVTPSPDYSIVRSGVTPNNAGDLDTDSLYTPLSHVQFPPSQSFRKAVADMLLSLRTPSAPEDRFRPENEAFRNDPTCHLYTWIQHIHAMTRLPDSICVTALCYLYKIRREYPTLVISDINVHRLFGMGCLIACKMLEDACYVNRQWAIVFENRWTVAQVNTMELEMMSLLHWNASVSVEYFEAMFSAITSQRCSPVNVLG</sequence>
<dbReference type="CDD" id="cd20557">
    <property type="entry name" value="CYCLIN_ScPCL1-like"/>
    <property type="match status" value="1"/>
</dbReference>
<dbReference type="Pfam" id="PF08613">
    <property type="entry name" value="Cyclin"/>
    <property type="match status" value="1"/>
</dbReference>
<comment type="caution">
    <text evidence="2">The sequence shown here is derived from an EMBL/GenBank/DDBJ whole genome shotgun (WGS) entry which is preliminary data.</text>
</comment>
<protein>
    <recommendedName>
        <fullName evidence="4">Cyclin N-terminal domain-containing protein</fullName>
    </recommendedName>
</protein>
<dbReference type="PANTHER" id="PTHR15615">
    <property type="match status" value="1"/>
</dbReference>
<evidence type="ECO:0008006" key="4">
    <source>
        <dbReference type="Google" id="ProtNLM"/>
    </source>
</evidence>
<name>A0ABQ8UDY2_9EUKA</name>
<keyword evidence="3" id="KW-1185">Reference proteome</keyword>